<proteinExistence type="predicted"/>
<evidence type="ECO:0000313" key="3">
    <source>
        <dbReference type="EMBL" id="DAD44760.1"/>
    </source>
</evidence>
<name>A0A823A1F5_NELNU</name>
<dbReference type="EMBL" id="DUZY01000007">
    <property type="protein sequence ID" value="DAD44367.1"/>
    <property type="molecule type" value="Genomic_DNA"/>
</dbReference>
<evidence type="ECO:0000313" key="6">
    <source>
        <dbReference type="Proteomes" id="UP000607653"/>
    </source>
</evidence>
<dbReference type="AlphaFoldDB" id="A0A823A1F5"/>
<keyword evidence="6" id="KW-1185">Reference proteome</keyword>
<dbReference type="Proteomes" id="UP000607653">
    <property type="component" value="Unassembled WGS sequence"/>
</dbReference>
<reference evidence="4 6" key="1">
    <citation type="journal article" date="2020" name="Mol. Biol. Evol.">
        <title>Distinct Expression and Methylation Patterns for Genes with Different Fates following a Single Whole-Genome Duplication in Flowering Plants.</title>
        <authorList>
            <person name="Shi T."/>
            <person name="Rahmani R.S."/>
            <person name="Gugger P.F."/>
            <person name="Wang M."/>
            <person name="Li H."/>
            <person name="Zhang Y."/>
            <person name="Li Z."/>
            <person name="Wang Q."/>
            <person name="Van de Peer Y."/>
            <person name="Marchal K."/>
            <person name="Chen J."/>
        </authorList>
    </citation>
    <scope>NUCLEOTIDE SEQUENCE [LARGE SCALE GENOMIC DNA]</scope>
    <source>
        <tissue evidence="4">Leaf</tissue>
    </source>
</reference>
<evidence type="ECO:0000313" key="5">
    <source>
        <dbReference type="EMBL" id="DAD48837.1"/>
    </source>
</evidence>
<accession>A0A823A1F5</accession>
<comment type="caution">
    <text evidence="4">The sequence shown here is derived from an EMBL/GenBank/DDBJ whole genome shotgun (WGS) entry which is preliminary data.</text>
</comment>
<evidence type="ECO:0000313" key="2">
    <source>
        <dbReference type="EMBL" id="DAD44367.1"/>
    </source>
</evidence>
<dbReference type="EMBL" id="DUZY01000008">
    <property type="protein sequence ID" value="DAD48836.1"/>
    <property type="molecule type" value="Genomic_DNA"/>
</dbReference>
<evidence type="ECO:0000313" key="1">
    <source>
        <dbReference type="EMBL" id="DAD31223.1"/>
    </source>
</evidence>
<organism evidence="4 6">
    <name type="scientific">Nelumbo nucifera</name>
    <name type="common">Sacred lotus</name>
    <dbReference type="NCBI Taxonomy" id="4432"/>
    <lineage>
        <taxon>Eukaryota</taxon>
        <taxon>Viridiplantae</taxon>
        <taxon>Streptophyta</taxon>
        <taxon>Embryophyta</taxon>
        <taxon>Tracheophyta</taxon>
        <taxon>Spermatophyta</taxon>
        <taxon>Magnoliopsida</taxon>
        <taxon>Proteales</taxon>
        <taxon>Nelumbonaceae</taxon>
        <taxon>Nelumbo</taxon>
    </lineage>
</organism>
<dbReference type="EMBL" id="DUZY01000007">
    <property type="protein sequence ID" value="DAD44760.1"/>
    <property type="molecule type" value="Genomic_DNA"/>
</dbReference>
<protein>
    <submittedName>
        <fullName evidence="4">Uncharacterized protein</fullName>
    </submittedName>
</protein>
<sequence length="22" mass="2593">MMLCTTRQCKTANIIFEMLDET</sequence>
<evidence type="ECO:0000313" key="4">
    <source>
        <dbReference type="EMBL" id="DAD48836.1"/>
    </source>
</evidence>
<dbReference type="EMBL" id="DUZY01000008">
    <property type="protein sequence ID" value="DAD48837.1"/>
    <property type="molecule type" value="Genomic_DNA"/>
</dbReference>
<dbReference type="EMBL" id="DUZY01000003">
    <property type="protein sequence ID" value="DAD31223.1"/>
    <property type="molecule type" value="Genomic_DNA"/>
</dbReference>
<gene>
    <name evidence="2" type="ORF">HUJ06_002597</name>
    <name evidence="3" type="ORF">HUJ06_002990</name>
    <name evidence="1" type="ORF">HUJ06_010074</name>
    <name evidence="4" type="ORF">HUJ06_018773</name>
    <name evidence="5" type="ORF">HUJ06_018774</name>
</gene>